<name>A0ABV2IQS0_9BURK</name>
<protein>
    <submittedName>
        <fullName evidence="1">Uncharacterized protein</fullName>
    </submittedName>
</protein>
<evidence type="ECO:0000313" key="2">
    <source>
        <dbReference type="Proteomes" id="UP001549111"/>
    </source>
</evidence>
<dbReference type="Proteomes" id="UP001549111">
    <property type="component" value="Unassembled WGS sequence"/>
</dbReference>
<dbReference type="EMBL" id="JBEPLS010000014">
    <property type="protein sequence ID" value="MET3605308.1"/>
    <property type="molecule type" value="Genomic_DNA"/>
</dbReference>
<organism evidence="1 2">
    <name type="scientific">Sphaerotilus sulfidivorans</name>
    <dbReference type="NCBI Taxonomy" id="639200"/>
    <lineage>
        <taxon>Bacteria</taxon>
        <taxon>Pseudomonadati</taxon>
        <taxon>Pseudomonadota</taxon>
        <taxon>Betaproteobacteria</taxon>
        <taxon>Burkholderiales</taxon>
        <taxon>Sphaerotilaceae</taxon>
        <taxon>Sphaerotilus</taxon>
    </lineage>
</organism>
<proteinExistence type="predicted"/>
<accession>A0ABV2IQS0</accession>
<gene>
    <name evidence="1" type="ORF">ABIC99_003135</name>
</gene>
<comment type="caution">
    <text evidence="1">The sequence shown here is derived from an EMBL/GenBank/DDBJ whole genome shotgun (WGS) entry which is preliminary data.</text>
</comment>
<keyword evidence="2" id="KW-1185">Reference proteome</keyword>
<sequence>MTVVFLGINLLNHLPHISLIRVSGTDSLSKARL</sequence>
<evidence type="ECO:0000313" key="1">
    <source>
        <dbReference type="EMBL" id="MET3605308.1"/>
    </source>
</evidence>
<reference evidence="1 2" key="1">
    <citation type="submission" date="2024-06" db="EMBL/GenBank/DDBJ databases">
        <title>Genomic Encyclopedia of Type Strains, Phase IV (KMG-IV): sequencing the most valuable type-strain genomes for metagenomic binning, comparative biology and taxonomic classification.</title>
        <authorList>
            <person name="Goeker M."/>
        </authorList>
    </citation>
    <scope>NUCLEOTIDE SEQUENCE [LARGE SCALE GENOMIC DNA]</scope>
    <source>
        <strain evidence="1 2">D-501</strain>
    </source>
</reference>